<comment type="pathway">
    <text evidence="4 19">Cell wall biogenesis; peptidoglycan biosynthesis.</text>
</comment>
<dbReference type="NCBIfam" id="TIGR00179">
    <property type="entry name" value="murB"/>
    <property type="match status" value="1"/>
</dbReference>
<comment type="subcellular location">
    <subcellularLocation>
        <location evidence="3 19">Cytoplasm</location>
    </subcellularLocation>
</comment>
<dbReference type="SUPFAM" id="SSF56194">
    <property type="entry name" value="Uridine diphospho-N-Acetylenolpyruvylglucosamine reductase, MurB, C-terminal domain"/>
    <property type="match status" value="1"/>
</dbReference>
<name>A0ABV2IB06_9HYPH</name>
<feature type="active site" evidence="19">
    <location>
        <position position="164"/>
    </location>
</feature>
<evidence type="ECO:0000256" key="16">
    <source>
        <dbReference type="ARBA" id="ARBA00023316"/>
    </source>
</evidence>
<dbReference type="InterPro" id="IPR036635">
    <property type="entry name" value="MurB_C_sf"/>
</dbReference>
<dbReference type="NCBIfam" id="NF000755">
    <property type="entry name" value="PRK00046.1"/>
    <property type="match status" value="1"/>
</dbReference>
<evidence type="ECO:0000256" key="15">
    <source>
        <dbReference type="ARBA" id="ARBA00023306"/>
    </source>
</evidence>
<evidence type="ECO:0000256" key="1">
    <source>
        <dbReference type="ARBA" id="ARBA00001974"/>
    </source>
</evidence>
<dbReference type="InterPro" id="IPR036318">
    <property type="entry name" value="FAD-bd_PCMH-like_sf"/>
</dbReference>
<dbReference type="NCBIfam" id="NF010478">
    <property type="entry name" value="PRK13903.1"/>
    <property type="match status" value="1"/>
</dbReference>
<evidence type="ECO:0000256" key="6">
    <source>
        <dbReference type="ARBA" id="ARBA00015188"/>
    </source>
</evidence>
<keyword evidence="14 19" id="KW-0560">Oxidoreductase</keyword>
<evidence type="ECO:0000256" key="5">
    <source>
        <dbReference type="ARBA" id="ARBA00012518"/>
    </source>
</evidence>
<dbReference type="Pfam" id="PF01565">
    <property type="entry name" value="FAD_binding_4"/>
    <property type="match status" value="1"/>
</dbReference>
<dbReference type="PANTHER" id="PTHR21071">
    <property type="entry name" value="UDP-N-ACETYLENOLPYRUVOYLGLUCOSAMINE REDUCTASE"/>
    <property type="match status" value="1"/>
</dbReference>
<dbReference type="EC" id="1.3.1.98" evidence="5 19"/>
<keyword evidence="9 19" id="KW-0285">Flavoprotein</keyword>
<keyword evidence="12 19" id="KW-0133">Cell shape</keyword>
<dbReference type="RefSeq" id="WP_354434108.1">
    <property type="nucleotide sequence ID" value="NZ_JBEPLY010000005.1"/>
</dbReference>
<dbReference type="SUPFAM" id="SSF56176">
    <property type="entry name" value="FAD-binding/transporter-associated domain-like"/>
    <property type="match status" value="1"/>
</dbReference>
<evidence type="ECO:0000256" key="19">
    <source>
        <dbReference type="HAMAP-Rule" id="MF_00037"/>
    </source>
</evidence>
<evidence type="ECO:0000256" key="14">
    <source>
        <dbReference type="ARBA" id="ARBA00023002"/>
    </source>
</evidence>
<dbReference type="PANTHER" id="PTHR21071:SF4">
    <property type="entry name" value="UDP-N-ACETYLENOLPYRUVOYLGLUCOSAMINE REDUCTASE"/>
    <property type="match status" value="1"/>
</dbReference>
<evidence type="ECO:0000256" key="7">
    <source>
        <dbReference type="ARBA" id="ARBA00022490"/>
    </source>
</evidence>
<evidence type="ECO:0000256" key="9">
    <source>
        <dbReference type="ARBA" id="ARBA00022630"/>
    </source>
</evidence>
<dbReference type="Proteomes" id="UP001549164">
    <property type="component" value="Unassembled WGS sequence"/>
</dbReference>
<accession>A0ABV2IB06</accession>
<gene>
    <name evidence="19" type="primary">murB</name>
    <name evidence="21" type="ORF">ABID12_002035</name>
</gene>
<sequence>MDFIADFDLTHENTLGLKSAARLAAHITNVDELEATVDEAAARAMPLTILGGGSNVVLSESVEGIVGLMRIGGRQRTGQSATDNIITAGAGENWHEFVAWTVANGMPGLENLAGIPGTVGAAPVQNIGAYGVQLSDFFLSLTAYDTQNRKTLTFDREACGFGYRKSRFKADPGRYIILSVTLALPRQWQVTNAYAGLEKFQADARPDEVMAQVLALRQSKLPDWRVLGNAGSFFHNPVVNLAHAQTIPNAPRYPQADGSVKLSAGWLIEQCGLKGERLGPVGTFEKHALVLVNHGGATRADVSRFSALVRERVKTRFSVDLVQEPIEI</sequence>
<dbReference type="InterPro" id="IPR016167">
    <property type="entry name" value="FAD-bd_PCMH_sub1"/>
</dbReference>
<keyword evidence="7 19" id="KW-0963">Cytoplasm</keyword>
<dbReference type="Gene3D" id="3.30.465.10">
    <property type="match status" value="1"/>
</dbReference>
<comment type="similarity">
    <text evidence="19">Belongs to the MurB family.</text>
</comment>
<keyword evidence="10 19" id="KW-0274">FAD</keyword>
<comment type="function">
    <text evidence="2 19">Cell wall formation.</text>
</comment>
<feature type="domain" description="FAD-binding PCMH-type" evidence="20">
    <location>
        <begin position="17"/>
        <end position="187"/>
    </location>
</feature>
<dbReference type="InterPro" id="IPR003170">
    <property type="entry name" value="MurB"/>
</dbReference>
<evidence type="ECO:0000256" key="10">
    <source>
        <dbReference type="ARBA" id="ARBA00022827"/>
    </source>
</evidence>
<protein>
    <recommendedName>
        <fullName evidence="6 19">UDP-N-acetylenolpyruvoylglucosamine reductase</fullName>
        <ecNumber evidence="5 19">1.3.1.98</ecNumber>
    </recommendedName>
    <alternativeName>
        <fullName evidence="17 19">UDP-N-acetylmuramate dehydrogenase</fullName>
    </alternativeName>
</protein>
<evidence type="ECO:0000256" key="2">
    <source>
        <dbReference type="ARBA" id="ARBA00003921"/>
    </source>
</evidence>
<proteinExistence type="inferred from homology"/>
<comment type="caution">
    <text evidence="21">The sequence shown here is derived from an EMBL/GenBank/DDBJ whole genome shotgun (WGS) entry which is preliminary data.</text>
</comment>
<dbReference type="Gene3D" id="3.30.43.10">
    <property type="entry name" value="Uridine Diphospho-n-acetylenolpyruvylglucosamine Reductase, domain 2"/>
    <property type="match status" value="1"/>
</dbReference>
<dbReference type="EMBL" id="JBEPLY010000005">
    <property type="protein sequence ID" value="MET3600095.1"/>
    <property type="molecule type" value="Genomic_DNA"/>
</dbReference>
<evidence type="ECO:0000256" key="12">
    <source>
        <dbReference type="ARBA" id="ARBA00022960"/>
    </source>
</evidence>
<evidence type="ECO:0000313" key="21">
    <source>
        <dbReference type="EMBL" id="MET3600095.1"/>
    </source>
</evidence>
<comment type="catalytic activity">
    <reaction evidence="18 19">
        <text>UDP-N-acetyl-alpha-D-muramate + NADP(+) = UDP-N-acetyl-3-O-(1-carboxyvinyl)-alpha-D-glucosamine + NADPH + H(+)</text>
        <dbReference type="Rhea" id="RHEA:12248"/>
        <dbReference type="ChEBI" id="CHEBI:15378"/>
        <dbReference type="ChEBI" id="CHEBI:57783"/>
        <dbReference type="ChEBI" id="CHEBI:58349"/>
        <dbReference type="ChEBI" id="CHEBI:68483"/>
        <dbReference type="ChEBI" id="CHEBI:70757"/>
        <dbReference type="EC" id="1.3.1.98"/>
    </reaction>
</comment>
<dbReference type="InterPro" id="IPR016166">
    <property type="entry name" value="FAD-bd_PCMH"/>
</dbReference>
<reference evidence="21 22" key="1">
    <citation type="submission" date="2024-06" db="EMBL/GenBank/DDBJ databases">
        <title>Genomic Encyclopedia of Type Strains, Phase IV (KMG-IV): sequencing the most valuable type-strain genomes for metagenomic binning, comparative biology and taxonomic classification.</title>
        <authorList>
            <person name="Goeker M."/>
        </authorList>
    </citation>
    <scope>NUCLEOTIDE SEQUENCE [LARGE SCALE GENOMIC DNA]</scope>
    <source>
        <strain evidence="21 22">DSM 28102</strain>
    </source>
</reference>
<evidence type="ECO:0000256" key="13">
    <source>
        <dbReference type="ARBA" id="ARBA00022984"/>
    </source>
</evidence>
<dbReference type="PROSITE" id="PS51387">
    <property type="entry name" value="FAD_PCMH"/>
    <property type="match status" value="1"/>
</dbReference>
<feature type="active site" evidence="19">
    <location>
        <position position="324"/>
    </location>
</feature>
<dbReference type="InterPro" id="IPR016169">
    <property type="entry name" value="FAD-bd_PCMH_sub2"/>
</dbReference>
<evidence type="ECO:0000313" key="22">
    <source>
        <dbReference type="Proteomes" id="UP001549164"/>
    </source>
</evidence>
<dbReference type="Pfam" id="PF02873">
    <property type="entry name" value="MurB_C"/>
    <property type="match status" value="1"/>
</dbReference>
<comment type="cofactor">
    <cofactor evidence="1 19">
        <name>FAD</name>
        <dbReference type="ChEBI" id="CHEBI:57692"/>
    </cofactor>
</comment>
<keyword evidence="11 19" id="KW-0521">NADP</keyword>
<keyword evidence="13 19" id="KW-0573">Peptidoglycan synthesis</keyword>
<keyword evidence="8 19" id="KW-0132">Cell division</keyword>
<dbReference type="InterPro" id="IPR011601">
    <property type="entry name" value="MurB_C"/>
</dbReference>
<evidence type="ECO:0000256" key="17">
    <source>
        <dbReference type="ARBA" id="ARBA00031026"/>
    </source>
</evidence>
<evidence type="ECO:0000256" key="4">
    <source>
        <dbReference type="ARBA" id="ARBA00004752"/>
    </source>
</evidence>
<keyword evidence="22" id="KW-1185">Reference proteome</keyword>
<organism evidence="21 22">
    <name type="scientific">Martelella mangrovi</name>
    <dbReference type="NCBI Taxonomy" id="1397477"/>
    <lineage>
        <taxon>Bacteria</taxon>
        <taxon>Pseudomonadati</taxon>
        <taxon>Pseudomonadota</taxon>
        <taxon>Alphaproteobacteria</taxon>
        <taxon>Hyphomicrobiales</taxon>
        <taxon>Aurantimonadaceae</taxon>
        <taxon>Martelella</taxon>
    </lineage>
</organism>
<evidence type="ECO:0000256" key="11">
    <source>
        <dbReference type="ARBA" id="ARBA00022857"/>
    </source>
</evidence>
<dbReference type="InterPro" id="IPR006094">
    <property type="entry name" value="Oxid_FAD_bind_N"/>
</dbReference>
<dbReference type="GO" id="GO:0008762">
    <property type="term" value="F:UDP-N-acetylmuramate dehydrogenase activity"/>
    <property type="evidence" value="ECO:0007669"/>
    <property type="project" value="UniProtKB-EC"/>
</dbReference>
<dbReference type="Gene3D" id="3.90.78.10">
    <property type="entry name" value="UDP-N-acetylenolpyruvoylglucosamine reductase, C-terminal domain"/>
    <property type="match status" value="1"/>
</dbReference>
<evidence type="ECO:0000256" key="18">
    <source>
        <dbReference type="ARBA" id="ARBA00048914"/>
    </source>
</evidence>
<evidence type="ECO:0000259" key="20">
    <source>
        <dbReference type="PROSITE" id="PS51387"/>
    </source>
</evidence>
<dbReference type="HAMAP" id="MF_00037">
    <property type="entry name" value="MurB"/>
    <property type="match status" value="1"/>
</dbReference>
<keyword evidence="16 19" id="KW-0961">Cell wall biogenesis/degradation</keyword>
<evidence type="ECO:0000256" key="8">
    <source>
        <dbReference type="ARBA" id="ARBA00022618"/>
    </source>
</evidence>
<feature type="active site" description="Proton donor" evidence="19">
    <location>
        <position position="232"/>
    </location>
</feature>
<evidence type="ECO:0000256" key="3">
    <source>
        <dbReference type="ARBA" id="ARBA00004496"/>
    </source>
</evidence>
<keyword evidence="15 19" id="KW-0131">Cell cycle</keyword>